<dbReference type="AlphaFoldDB" id="A0A1B6CIE5"/>
<organism evidence="3">
    <name type="scientific">Clastoptera arizonana</name>
    <name type="common">Arizona spittle bug</name>
    <dbReference type="NCBI Taxonomy" id="38151"/>
    <lineage>
        <taxon>Eukaryota</taxon>
        <taxon>Metazoa</taxon>
        <taxon>Ecdysozoa</taxon>
        <taxon>Arthropoda</taxon>
        <taxon>Hexapoda</taxon>
        <taxon>Insecta</taxon>
        <taxon>Pterygota</taxon>
        <taxon>Neoptera</taxon>
        <taxon>Paraneoptera</taxon>
        <taxon>Hemiptera</taxon>
        <taxon>Auchenorrhyncha</taxon>
        <taxon>Cercopoidea</taxon>
        <taxon>Clastopteridae</taxon>
        <taxon>Clastoptera</taxon>
    </lineage>
</organism>
<sequence>FIARKSFGLVPLAYQDGMNFGNYHIIAVLTATNNNIRRWTDVRQKRVCFPEYGGLAWISVLATLREHRLLANLCPNSLALGRYFSSGCVPGANDIMHTRGSGLVPASLCSLCTGPVASSNSTDGPCSTTSNNMFFGDLGALRCLASGSGDIAFLDYRQLLEGKSGTLAEDIESGAYKVLCRNGSLASYKGLSVDHNCALSSGVGGEVLIQGSLSESKRIDLSELLLEMDVWFGATSPSKEGTIHMYNKFQDAKDLLFKDSTVGLILPQDTNYRLVNSYTSLQNINANCSRTRNGGSLMLPLSISVLVSVSLIVFSFKVSL</sequence>
<gene>
    <name evidence="3" type="ORF">g.10517</name>
</gene>
<feature type="non-terminal residue" evidence="3">
    <location>
        <position position="1"/>
    </location>
</feature>
<dbReference type="InterPro" id="IPR001156">
    <property type="entry name" value="Transferrin-like_dom"/>
</dbReference>
<dbReference type="PRINTS" id="PR00422">
    <property type="entry name" value="TRANSFERRIN"/>
</dbReference>
<name>A0A1B6CIE5_9HEMI</name>
<dbReference type="Pfam" id="PF00405">
    <property type="entry name" value="Transferrin"/>
    <property type="match status" value="1"/>
</dbReference>
<keyword evidence="1" id="KW-0472">Membrane</keyword>
<keyword evidence="1" id="KW-1133">Transmembrane helix</keyword>
<dbReference type="SUPFAM" id="SSF53850">
    <property type="entry name" value="Periplasmic binding protein-like II"/>
    <property type="match status" value="1"/>
</dbReference>
<protein>
    <recommendedName>
        <fullName evidence="2">Transferrin-like domain-containing protein</fullName>
    </recommendedName>
</protein>
<evidence type="ECO:0000313" key="3">
    <source>
        <dbReference type="EMBL" id="JAS13180.1"/>
    </source>
</evidence>
<evidence type="ECO:0000259" key="2">
    <source>
        <dbReference type="PROSITE" id="PS51408"/>
    </source>
</evidence>
<dbReference type="SMART" id="SM00094">
    <property type="entry name" value="TR_FER"/>
    <property type="match status" value="1"/>
</dbReference>
<dbReference type="EMBL" id="GEDC01024118">
    <property type="protein sequence ID" value="JAS13180.1"/>
    <property type="molecule type" value="Transcribed_RNA"/>
</dbReference>
<dbReference type="GO" id="GO:0006826">
    <property type="term" value="P:iron ion transport"/>
    <property type="evidence" value="ECO:0007669"/>
    <property type="project" value="TreeGrafter"/>
</dbReference>
<reference evidence="3" key="1">
    <citation type="submission" date="2015-12" db="EMBL/GenBank/DDBJ databases">
        <title>De novo transcriptome assembly of four potential Pierce s Disease insect vectors from Arizona vineyards.</title>
        <authorList>
            <person name="Tassone E.E."/>
        </authorList>
    </citation>
    <scope>NUCLEOTIDE SEQUENCE</scope>
</reference>
<dbReference type="PANTHER" id="PTHR11485">
    <property type="entry name" value="TRANSFERRIN"/>
    <property type="match status" value="1"/>
</dbReference>
<proteinExistence type="predicted"/>
<dbReference type="Gene3D" id="3.40.190.10">
    <property type="entry name" value="Periplasmic binding protein-like II"/>
    <property type="match status" value="2"/>
</dbReference>
<dbReference type="GO" id="GO:0005769">
    <property type="term" value="C:early endosome"/>
    <property type="evidence" value="ECO:0007669"/>
    <property type="project" value="TreeGrafter"/>
</dbReference>
<dbReference type="PANTHER" id="PTHR11485:SF57">
    <property type="entry name" value="TRANSFERRIN"/>
    <property type="match status" value="1"/>
</dbReference>
<dbReference type="GO" id="GO:0005615">
    <property type="term" value="C:extracellular space"/>
    <property type="evidence" value="ECO:0007669"/>
    <property type="project" value="TreeGrafter"/>
</dbReference>
<dbReference type="GO" id="GO:0055037">
    <property type="term" value="C:recycling endosome"/>
    <property type="evidence" value="ECO:0007669"/>
    <property type="project" value="TreeGrafter"/>
</dbReference>
<dbReference type="GO" id="GO:0005886">
    <property type="term" value="C:plasma membrane"/>
    <property type="evidence" value="ECO:0007669"/>
    <property type="project" value="TreeGrafter"/>
</dbReference>
<evidence type="ECO:0000256" key="1">
    <source>
        <dbReference type="SAM" id="Phobius"/>
    </source>
</evidence>
<feature type="domain" description="Transferrin-like" evidence="2">
    <location>
        <begin position="1"/>
        <end position="286"/>
    </location>
</feature>
<accession>A0A1B6CIE5</accession>
<keyword evidence="1" id="KW-0812">Transmembrane</keyword>
<dbReference type="PROSITE" id="PS51408">
    <property type="entry name" value="TRANSFERRIN_LIKE_4"/>
    <property type="match status" value="1"/>
</dbReference>
<feature type="transmembrane region" description="Helical" evidence="1">
    <location>
        <begin position="297"/>
        <end position="316"/>
    </location>
</feature>